<organism evidence="1 2">
    <name type="scientific">Nonomuraea angiospora</name>
    <dbReference type="NCBI Taxonomy" id="46172"/>
    <lineage>
        <taxon>Bacteria</taxon>
        <taxon>Bacillati</taxon>
        <taxon>Actinomycetota</taxon>
        <taxon>Actinomycetes</taxon>
        <taxon>Streptosporangiales</taxon>
        <taxon>Streptosporangiaceae</taxon>
        <taxon>Nonomuraea</taxon>
    </lineage>
</organism>
<dbReference type="RefSeq" id="WP_192789169.1">
    <property type="nucleotide sequence ID" value="NZ_JADBEK010000001.1"/>
</dbReference>
<protein>
    <submittedName>
        <fullName evidence="1">Uncharacterized protein</fullName>
    </submittedName>
</protein>
<keyword evidence="2" id="KW-1185">Reference proteome</keyword>
<evidence type="ECO:0000313" key="1">
    <source>
        <dbReference type="EMBL" id="MBE1589065.1"/>
    </source>
</evidence>
<evidence type="ECO:0000313" key="2">
    <source>
        <dbReference type="Proteomes" id="UP000633509"/>
    </source>
</evidence>
<dbReference type="EMBL" id="JADBEK010000001">
    <property type="protein sequence ID" value="MBE1589065.1"/>
    <property type="molecule type" value="Genomic_DNA"/>
</dbReference>
<gene>
    <name evidence="1" type="ORF">H4W80_007323</name>
</gene>
<sequence>MPEIREISEYAAAIAPVIDAAQVTVHASARRAITALAETAGVSPGLLYDLRFVLPLRPLTRPGLGKIYRYRDAAEREAGIREHLSEGTLAEDGDGALRATASGLAFIRKLYEAHGAAAARSWAGQDLPRLADLAGRVLDRAERLPGGALELVAPPYEPEGSGPGLLLFNRLAVLRYHRADAHAWAWQAAGLSAAEIVGLRDGPVRARIEAETNLRAARPYQVLAEDERRALYDGLLKLI</sequence>
<proteinExistence type="predicted"/>
<name>A0ABR9M8X6_9ACTN</name>
<dbReference type="Proteomes" id="UP000633509">
    <property type="component" value="Unassembled WGS sequence"/>
</dbReference>
<comment type="caution">
    <text evidence="1">The sequence shown here is derived from an EMBL/GenBank/DDBJ whole genome shotgun (WGS) entry which is preliminary data.</text>
</comment>
<accession>A0ABR9M8X6</accession>
<reference evidence="1 2" key="1">
    <citation type="submission" date="2020-10" db="EMBL/GenBank/DDBJ databases">
        <title>Sequencing the genomes of 1000 actinobacteria strains.</title>
        <authorList>
            <person name="Klenk H.-P."/>
        </authorList>
    </citation>
    <scope>NUCLEOTIDE SEQUENCE [LARGE SCALE GENOMIC DNA]</scope>
    <source>
        <strain evidence="1 2">DSM 43173</strain>
    </source>
</reference>